<accession>A0A8S5UGB5</accession>
<feature type="region of interest" description="Disordered" evidence="1">
    <location>
        <begin position="1"/>
        <end position="41"/>
    </location>
</feature>
<evidence type="ECO:0000256" key="1">
    <source>
        <dbReference type="SAM" id="MobiDB-lite"/>
    </source>
</evidence>
<sequence>MRRLKSRQRNGPPLNADSSPALPRPKTAGTCPYGTTAIKRR</sequence>
<organism evidence="2">
    <name type="scientific">Myoviridae sp. ctshb19</name>
    <dbReference type="NCBI Taxonomy" id="2825194"/>
    <lineage>
        <taxon>Viruses</taxon>
        <taxon>Duplodnaviria</taxon>
        <taxon>Heunggongvirae</taxon>
        <taxon>Uroviricota</taxon>
        <taxon>Caudoviricetes</taxon>
    </lineage>
</organism>
<evidence type="ECO:0000313" key="2">
    <source>
        <dbReference type="EMBL" id="DAF93535.1"/>
    </source>
</evidence>
<protein>
    <submittedName>
        <fullName evidence="2">Uncharacterized protein</fullName>
    </submittedName>
</protein>
<reference evidence="2" key="1">
    <citation type="journal article" date="2021" name="Proc. Natl. Acad. Sci. U.S.A.">
        <title>A Catalog of Tens of Thousands of Viruses from Human Metagenomes Reveals Hidden Associations with Chronic Diseases.</title>
        <authorList>
            <person name="Tisza M.J."/>
            <person name="Buck C.B."/>
        </authorList>
    </citation>
    <scope>NUCLEOTIDE SEQUENCE</scope>
    <source>
        <strain evidence="2">Ctshb19</strain>
    </source>
</reference>
<dbReference type="EMBL" id="BK016086">
    <property type="protein sequence ID" value="DAF93535.1"/>
    <property type="molecule type" value="Genomic_DNA"/>
</dbReference>
<name>A0A8S5UGB5_9CAUD</name>
<proteinExistence type="predicted"/>